<keyword evidence="1" id="KW-0489">Methyltransferase</keyword>
<dbReference type="GO" id="GO:0008168">
    <property type="term" value="F:methyltransferase activity"/>
    <property type="evidence" value="ECO:0007669"/>
    <property type="project" value="UniProtKB-KW"/>
</dbReference>
<dbReference type="PANTHER" id="PTHR43861">
    <property type="entry name" value="TRANS-ACONITATE 2-METHYLTRANSFERASE-RELATED"/>
    <property type="match status" value="1"/>
</dbReference>
<name>A0ABS9Z9N2_9HYPH</name>
<dbReference type="Proteomes" id="UP001139104">
    <property type="component" value="Unassembled WGS sequence"/>
</dbReference>
<protein>
    <submittedName>
        <fullName evidence="1">Class I SAM-dependent methyltransferase</fullName>
    </submittedName>
</protein>
<keyword evidence="1" id="KW-0808">Transferase</keyword>
<dbReference type="PANTHER" id="PTHR43861:SF1">
    <property type="entry name" value="TRANS-ACONITATE 2-METHYLTRANSFERASE"/>
    <property type="match status" value="1"/>
</dbReference>
<sequence>MEGTATNEAAGPPRVLAAIASYGAANDRYLKEIIRTYRSMSFAVDIVVLSDIDKGPAFGVECRVGLPAKNPWSLPFAHRKLFVERRDRYDLFIYSEDDILISERNLRAFIEVNAALAEDEAPGFLRVEHGPDGETHFPDAHAFFHWDPSSVRRRGPYTLACFTNEHAACYALTRAQLDKAMKSGGFDVPPHEGKYDMLCAAATDVYTQCGLTKLIPVSRLDAFTVHHMSNRYAGKMGLPAKDFTKQTEALMRIADGTLPPRALLPTETRLWRAEYSKDYYEPAREEIVELVPASARSVLSVGCGSGATEIALAARGLRVAAIPLDFVIAAGAAEAGVELIEGDLVEASRSLEGRAFDCILLLNVLHLTPDPAEALSLFGKLLAPGAPIIVQSPHMAALPIVWRRLRDRRNRAPQGFAESGAHFVSGRSVEKWCRSAGLTVERAADILHRRVEHYEGVIPLAARRALASDIVVVARPAASPAKHASRQEEFI</sequence>
<dbReference type="GO" id="GO:0032259">
    <property type="term" value="P:methylation"/>
    <property type="evidence" value="ECO:0007669"/>
    <property type="project" value="UniProtKB-KW"/>
</dbReference>
<dbReference type="InterPro" id="IPR029063">
    <property type="entry name" value="SAM-dependent_MTases_sf"/>
</dbReference>
<organism evidence="1 2">
    <name type="scientific">Candidatus Rhodoblastus alkanivorans</name>
    <dbReference type="NCBI Taxonomy" id="2954117"/>
    <lineage>
        <taxon>Bacteria</taxon>
        <taxon>Pseudomonadati</taxon>
        <taxon>Pseudomonadota</taxon>
        <taxon>Alphaproteobacteria</taxon>
        <taxon>Hyphomicrobiales</taxon>
        <taxon>Rhodoblastaceae</taxon>
        <taxon>Rhodoblastus</taxon>
    </lineage>
</organism>
<proteinExistence type="predicted"/>
<accession>A0ABS9Z9N2</accession>
<keyword evidence="2" id="KW-1185">Reference proteome</keyword>
<gene>
    <name evidence="1" type="ORF">K2U94_16790</name>
</gene>
<dbReference type="RefSeq" id="WP_243068295.1">
    <property type="nucleotide sequence ID" value="NZ_JAIVFK010000001.1"/>
</dbReference>
<dbReference type="Gene3D" id="3.40.50.150">
    <property type="entry name" value="Vaccinia Virus protein VP39"/>
    <property type="match status" value="1"/>
</dbReference>
<comment type="caution">
    <text evidence="1">The sequence shown here is derived from an EMBL/GenBank/DDBJ whole genome shotgun (WGS) entry which is preliminary data.</text>
</comment>
<dbReference type="CDD" id="cd02440">
    <property type="entry name" value="AdoMet_MTases"/>
    <property type="match status" value="1"/>
</dbReference>
<evidence type="ECO:0000313" key="1">
    <source>
        <dbReference type="EMBL" id="MCI4684399.1"/>
    </source>
</evidence>
<reference evidence="1" key="1">
    <citation type="journal article" date="2022" name="ISME J.">
        <title>Identification of active gaseous-alkane degraders at natural gas seeps.</title>
        <authorList>
            <person name="Farhan Ul Haque M."/>
            <person name="Hernandez M."/>
            <person name="Crombie A.T."/>
            <person name="Murrell J.C."/>
        </authorList>
    </citation>
    <scope>NUCLEOTIDE SEQUENCE</scope>
    <source>
        <strain evidence="1">PC2</strain>
    </source>
</reference>
<dbReference type="Pfam" id="PF13489">
    <property type="entry name" value="Methyltransf_23"/>
    <property type="match status" value="1"/>
</dbReference>
<dbReference type="EMBL" id="JAIVFP010000001">
    <property type="protein sequence ID" value="MCI4684399.1"/>
    <property type="molecule type" value="Genomic_DNA"/>
</dbReference>
<dbReference type="SUPFAM" id="SSF53335">
    <property type="entry name" value="S-adenosyl-L-methionine-dependent methyltransferases"/>
    <property type="match status" value="1"/>
</dbReference>
<evidence type="ECO:0000313" key="2">
    <source>
        <dbReference type="Proteomes" id="UP001139104"/>
    </source>
</evidence>